<dbReference type="KEGG" id="jeh:EJN90_12540"/>
<proteinExistence type="predicted"/>
<organism evidence="1 2">
    <name type="scientific">Jeotgalibaca ciconiae</name>
    <dbReference type="NCBI Taxonomy" id="2496265"/>
    <lineage>
        <taxon>Bacteria</taxon>
        <taxon>Bacillati</taxon>
        <taxon>Bacillota</taxon>
        <taxon>Bacilli</taxon>
        <taxon>Lactobacillales</taxon>
        <taxon>Carnobacteriaceae</taxon>
        <taxon>Jeotgalibaca</taxon>
    </lineage>
</organism>
<gene>
    <name evidence="1" type="ORF">EJN90_12540</name>
</gene>
<dbReference type="Proteomes" id="UP000273326">
    <property type="component" value="Chromosome"/>
</dbReference>
<protein>
    <submittedName>
        <fullName evidence="1">Uncharacterized protein</fullName>
    </submittedName>
</protein>
<dbReference type="EMBL" id="CP034465">
    <property type="protein sequence ID" value="AZP05405.1"/>
    <property type="molecule type" value="Genomic_DNA"/>
</dbReference>
<sequence>MFNFLLTTIAAVTLFGFNDTEIPIEDVGENGNIIYLAPDLDLSTGTEEQIQTLRDIGWNLDSETYHRDWCSRWLGHNFIYHKHS</sequence>
<evidence type="ECO:0000313" key="2">
    <source>
        <dbReference type="Proteomes" id="UP000273326"/>
    </source>
</evidence>
<name>A0A3S9HDF4_9LACT</name>
<evidence type="ECO:0000313" key="1">
    <source>
        <dbReference type="EMBL" id="AZP05405.1"/>
    </source>
</evidence>
<reference evidence="2" key="1">
    <citation type="submission" date="2018-12" db="EMBL/GenBank/DDBJ databases">
        <title>Complete genome sequencing of Jeotgalibaca sp. H21T32.</title>
        <authorList>
            <person name="Bae J.-W."/>
            <person name="Lee S.-Y."/>
        </authorList>
    </citation>
    <scope>NUCLEOTIDE SEQUENCE [LARGE SCALE GENOMIC DNA]</scope>
    <source>
        <strain evidence="2">H21T32</strain>
    </source>
</reference>
<dbReference type="OrthoDB" id="2413656at2"/>
<dbReference type="AlphaFoldDB" id="A0A3S9HDF4"/>
<accession>A0A3S9HDF4</accession>
<dbReference type="RefSeq" id="WP_126111766.1">
    <property type="nucleotide sequence ID" value="NZ_CP034465.1"/>
</dbReference>
<keyword evidence="2" id="KW-1185">Reference proteome</keyword>